<dbReference type="AlphaFoldDB" id="V8C847"/>
<name>V8C847_9HELI</name>
<evidence type="ECO:0000313" key="3">
    <source>
        <dbReference type="Proteomes" id="UP000018731"/>
    </source>
</evidence>
<comment type="caution">
    <text evidence="2">The sequence shown here is derived from an EMBL/GenBank/DDBJ whole genome shotgun (WGS) entry which is preliminary data.</text>
</comment>
<keyword evidence="3" id="KW-1185">Reference proteome</keyword>
<dbReference type="RefSeq" id="WP_023928066.1">
    <property type="nucleotide sequence ID" value="NZ_KI669454.1"/>
</dbReference>
<dbReference type="Proteomes" id="UP000018731">
    <property type="component" value="Unassembled WGS sequence"/>
</dbReference>
<dbReference type="eggNOG" id="ENOG50319A4">
    <property type="taxonomic scope" value="Bacteria"/>
</dbReference>
<dbReference type="OrthoDB" id="1952049at2"/>
<dbReference type="REBASE" id="94924">
    <property type="entry name" value="Hma5501ORF1323P"/>
</dbReference>
<dbReference type="Pfam" id="PF09522">
    <property type="entry name" value="RE_R_Pab1"/>
    <property type="match status" value="1"/>
</dbReference>
<dbReference type="InterPro" id="IPR018576">
    <property type="entry name" value="Restrct_endonuc_II_Pab1"/>
</dbReference>
<dbReference type="EMBL" id="AZJI01000005">
    <property type="protein sequence ID" value="ETD23519.1"/>
    <property type="molecule type" value="Genomic_DNA"/>
</dbReference>
<dbReference type="HOGENOM" id="CLU_104125_0_0_7"/>
<proteinExistence type="predicted"/>
<accession>V8C847</accession>
<evidence type="ECO:0000313" key="2">
    <source>
        <dbReference type="EMBL" id="ETD23519.1"/>
    </source>
</evidence>
<dbReference type="PATRIC" id="fig|1357400.3.peg.1770"/>
<sequence>MKIAKLEQNSGKIFVEFPLTEQSGKARVKIRNSFYEYGLPSATRQSPFTQKHYIEWQIGYDVDKSDKEKLDLSTCKDTEFVGANGKKKALYELSDFIYYFTKWGIIGIDEISEMLSFLENIKQNEFLDSRSELAILRSHPITRNILGVEFYHSEVKYPLLMRTFSVFDILVEIIIKEKQRAIGTQPMLYVCFPITQLCPTNGNIALLGRVAQQKEKAHLILDSTHKQFLLESFKIFGILSPNHNHDVREILKIIKSLKRGEK</sequence>
<feature type="domain" description="Restriction endonuclease type II Pab1" evidence="1">
    <location>
        <begin position="143"/>
        <end position="253"/>
    </location>
</feature>
<dbReference type="STRING" id="1357400.HMPREF2086_01324"/>
<protein>
    <recommendedName>
        <fullName evidence="1">Restriction endonuclease type II Pab1 domain-containing protein</fullName>
    </recommendedName>
</protein>
<reference evidence="2 3" key="1">
    <citation type="journal article" date="2014" name="Genome Announc.">
        <title>Draft genome sequences of six enterohepatic helicobacter species isolated from humans and one from rhesus macaques.</title>
        <authorList>
            <person name="Shen Z."/>
            <person name="Sheh A."/>
            <person name="Young S.K."/>
            <person name="Abouelliel A."/>
            <person name="Ward D.V."/>
            <person name="Earl A.M."/>
            <person name="Fox J.G."/>
        </authorList>
    </citation>
    <scope>NUCLEOTIDE SEQUENCE [LARGE SCALE GENOMIC DNA]</scope>
    <source>
        <strain evidence="2 3">MIT 99-5501</strain>
    </source>
</reference>
<gene>
    <name evidence="2" type="ORF">HMPREF2086_01324</name>
</gene>
<evidence type="ECO:0000259" key="1">
    <source>
        <dbReference type="Pfam" id="PF09522"/>
    </source>
</evidence>
<organism evidence="2 3">
    <name type="scientific">Helicobacter macacae MIT 99-5501</name>
    <dbReference type="NCBI Taxonomy" id="1357400"/>
    <lineage>
        <taxon>Bacteria</taxon>
        <taxon>Pseudomonadati</taxon>
        <taxon>Campylobacterota</taxon>
        <taxon>Epsilonproteobacteria</taxon>
        <taxon>Campylobacterales</taxon>
        <taxon>Helicobacteraceae</taxon>
        <taxon>Helicobacter</taxon>
    </lineage>
</organism>